<dbReference type="GO" id="GO:0022857">
    <property type="term" value="F:transmembrane transporter activity"/>
    <property type="evidence" value="ECO:0007669"/>
    <property type="project" value="UniProtKB-UniRule"/>
</dbReference>
<comment type="similarity">
    <text evidence="7">Belongs to the TRAP transporter small permease family.</text>
</comment>
<sequence>MTDAPPAAVPPAVRTLAAGWHRAECWLAMAAFACVAALLMFDVLGREVFAPLLRALGVSVGATTVPGGPKIAVFAMVVGAFCGVGIATATNAHLVPRVGFGWVPAAWAPAVARAGDLFTGVFMLGVAWYGLQFVLASKGTSMRAPVLNWEVWPFQLAIPAGFASAALRYLMFAAWPGLKPPPPEVQE</sequence>
<evidence type="ECO:0000256" key="5">
    <source>
        <dbReference type="ARBA" id="ARBA00022989"/>
    </source>
</evidence>
<dbReference type="RefSeq" id="WP_128196572.1">
    <property type="nucleotide sequence ID" value="NZ_SACT01000001.1"/>
</dbReference>
<keyword evidence="5 7" id="KW-1133">Transmembrane helix</keyword>
<evidence type="ECO:0000313" key="10">
    <source>
        <dbReference type="Proteomes" id="UP000288178"/>
    </source>
</evidence>
<organism evidence="9 10">
    <name type="scientific">Rubrivivax albus</name>
    <dbReference type="NCBI Taxonomy" id="2499835"/>
    <lineage>
        <taxon>Bacteria</taxon>
        <taxon>Pseudomonadati</taxon>
        <taxon>Pseudomonadota</taxon>
        <taxon>Betaproteobacteria</taxon>
        <taxon>Burkholderiales</taxon>
        <taxon>Sphaerotilaceae</taxon>
        <taxon>Rubrivivax</taxon>
    </lineage>
</organism>
<keyword evidence="2 7" id="KW-0813">Transport</keyword>
<evidence type="ECO:0000313" key="9">
    <source>
        <dbReference type="EMBL" id="RVT54397.1"/>
    </source>
</evidence>
<dbReference type="OrthoDB" id="9153827at2"/>
<gene>
    <name evidence="9" type="ORF">ENE75_06005</name>
</gene>
<evidence type="ECO:0000256" key="3">
    <source>
        <dbReference type="ARBA" id="ARBA00022475"/>
    </source>
</evidence>
<evidence type="ECO:0000256" key="2">
    <source>
        <dbReference type="ARBA" id="ARBA00022448"/>
    </source>
</evidence>
<feature type="transmembrane region" description="Helical" evidence="7">
    <location>
        <begin position="20"/>
        <end position="41"/>
    </location>
</feature>
<comment type="function">
    <text evidence="7">Part of the tripartite ATP-independent periplasmic (TRAP) transport system.</text>
</comment>
<dbReference type="Pfam" id="PF04290">
    <property type="entry name" value="DctQ"/>
    <property type="match status" value="1"/>
</dbReference>
<feature type="transmembrane region" description="Helical" evidence="7">
    <location>
        <begin position="110"/>
        <end position="131"/>
    </location>
</feature>
<evidence type="ECO:0000256" key="1">
    <source>
        <dbReference type="ARBA" id="ARBA00004651"/>
    </source>
</evidence>
<evidence type="ECO:0000256" key="6">
    <source>
        <dbReference type="ARBA" id="ARBA00023136"/>
    </source>
</evidence>
<evidence type="ECO:0000259" key="8">
    <source>
        <dbReference type="Pfam" id="PF04290"/>
    </source>
</evidence>
<comment type="subcellular location">
    <subcellularLocation>
        <location evidence="7">Cell inner membrane</location>
        <topology evidence="7">Multi-pass membrane protein</topology>
    </subcellularLocation>
    <subcellularLocation>
        <location evidence="1">Cell membrane</location>
        <topology evidence="1">Multi-pass membrane protein</topology>
    </subcellularLocation>
</comment>
<evidence type="ECO:0000256" key="7">
    <source>
        <dbReference type="RuleBase" id="RU369079"/>
    </source>
</evidence>
<dbReference type="AlphaFoldDB" id="A0A3S2X4C6"/>
<keyword evidence="7" id="KW-0997">Cell inner membrane</keyword>
<reference evidence="9 10" key="1">
    <citation type="submission" date="2019-01" db="EMBL/GenBank/DDBJ databases">
        <authorList>
            <person name="Chen W.-M."/>
        </authorList>
    </citation>
    <scope>NUCLEOTIDE SEQUENCE [LARGE SCALE GENOMIC DNA]</scope>
    <source>
        <strain evidence="9 10">ICH-3</strain>
    </source>
</reference>
<feature type="transmembrane region" description="Helical" evidence="7">
    <location>
        <begin position="151"/>
        <end position="170"/>
    </location>
</feature>
<comment type="subunit">
    <text evidence="7">The complex comprises the extracytoplasmic solute receptor protein and the two transmembrane proteins.</text>
</comment>
<dbReference type="InterPro" id="IPR055348">
    <property type="entry name" value="DctQ"/>
</dbReference>
<keyword evidence="3" id="KW-1003">Cell membrane</keyword>
<dbReference type="GO" id="GO:0005886">
    <property type="term" value="C:plasma membrane"/>
    <property type="evidence" value="ECO:0007669"/>
    <property type="project" value="UniProtKB-SubCell"/>
</dbReference>
<dbReference type="Proteomes" id="UP000288178">
    <property type="component" value="Unassembled WGS sequence"/>
</dbReference>
<proteinExistence type="inferred from homology"/>
<evidence type="ECO:0000256" key="4">
    <source>
        <dbReference type="ARBA" id="ARBA00022692"/>
    </source>
</evidence>
<feature type="domain" description="Tripartite ATP-independent periplasmic transporters DctQ component" evidence="8">
    <location>
        <begin position="36"/>
        <end position="171"/>
    </location>
</feature>
<dbReference type="EMBL" id="SACT01000001">
    <property type="protein sequence ID" value="RVT54397.1"/>
    <property type="molecule type" value="Genomic_DNA"/>
</dbReference>
<keyword evidence="4 7" id="KW-0812">Transmembrane</keyword>
<feature type="transmembrane region" description="Helical" evidence="7">
    <location>
        <begin position="71"/>
        <end position="89"/>
    </location>
</feature>
<name>A0A3S2X4C6_9BURK</name>
<comment type="caution">
    <text evidence="9">The sequence shown here is derived from an EMBL/GenBank/DDBJ whole genome shotgun (WGS) entry which is preliminary data.</text>
</comment>
<keyword evidence="6 7" id="KW-0472">Membrane</keyword>
<keyword evidence="10" id="KW-1185">Reference proteome</keyword>
<protein>
    <recommendedName>
        <fullName evidence="7">TRAP transporter small permease protein</fullName>
    </recommendedName>
</protein>
<accession>A0A3S2X4C6</accession>